<dbReference type="AlphaFoldDB" id="A0A8D8XHS0"/>
<dbReference type="EMBL" id="HBUF01090997">
    <property type="protein sequence ID" value="CAG6635715.1"/>
    <property type="molecule type" value="Transcribed_RNA"/>
</dbReference>
<dbReference type="EMBL" id="HBUF01323200">
    <property type="protein sequence ID" value="CAG6695388.1"/>
    <property type="molecule type" value="Transcribed_RNA"/>
</dbReference>
<dbReference type="EMBL" id="HBUF01323201">
    <property type="protein sequence ID" value="CAG6695389.1"/>
    <property type="molecule type" value="Transcribed_RNA"/>
</dbReference>
<organism evidence="1">
    <name type="scientific">Cacopsylla melanoneura</name>
    <dbReference type="NCBI Taxonomy" id="428564"/>
    <lineage>
        <taxon>Eukaryota</taxon>
        <taxon>Metazoa</taxon>
        <taxon>Ecdysozoa</taxon>
        <taxon>Arthropoda</taxon>
        <taxon>Hexapoda</taxon>
        <taxon>Insecta</taxon>
        <taxon>Pterygota</taxon>
        <taxon>Neoptera</taxon>
        <taxon>Paraneoptera</taxon>
        <taxon>Hemiptera</taxon>
        <taxon>Sternorrhyncha</taxon>
        <taxon>Psylloidea</taxon>
        <taxon>Psyllidae</taxon>
        <taxon>Psyllinae</taxon>
        <taxon>Cacopsylla</taxon>
    </lineage>
</organism>
<accession>A0A8D8XHS0</accession>
<dbReference type="EMBL" id="HBUF01587073">
    <property type="protein sequence ID" value="CAG6772193.1"/>
    <property type="molecule type" value="Transcribed_RNA"/>
</dbReference>
<dbReference type="EMBL" id="HBUF01587072">
    <property type="protein sequence ID" value="CAG6772192.1"/>
    <property type="molecule type" value="Transcribed_RNA"/>
</dbReference>
<protein>
    <submittedName>
        <fullName evidence="1">Uncharacterized protein</fullName>
    </submittedName>
</protein>
<name>A0A8D8XHS0_9HEMI</name>
<evidence type="ECO:0000313" key="1">
    <source>
        <dbReference type="EMBL" id="CAG6695389.1"/>
    </source>
</evidence>
<reference evidence="1" key="1">
    <citation type="submission" date="2021-05" db="EMBL/GenBank/DDBJ databases">
        <authorList>
            <person name="Alioto T."/>
            <person name="Alioto T."/>
            <person name="Gomez Garrido J."/>
        </authorList>
    </citation>
    <scope>NUCLEOTIDE SEQUENCE</scope>
</reference>
<dbReference type="EMBL" id="HBUF01323202">
    <property type="protein sequence ID" value="CAG6695390.1"/>
    <property type="molecule type" value="Transcribed_RNA"/>
</dbReference>
<proteinExistence type="predicted"/>
<sequence>MISMALPMWQYSPKLSKLGTLFNAMIMPSPLTPVLAMLSTLRLRHMGVRFSQYSSRRGAASLRACSPLLRTRSWNDLAKCLIRLHPVSFFFITLLVELSFLENALSFSST</sequence>
<dbReference type="EMBL" id="HBUF01090998">
    <property type="protein sequence ID" value="CAG6635716.1"/>
    <property type="molecule type" value="Transcribed_RNA"/>
</dbReference>